<dbReference type="EC" id="3.4.19.12" evidence="3"/>
<dbReference type="Gene3D" id="3.10.20.90">
    <property type="entry name" value="Phosphatidylinositol 3-kinase Catalytic Subunit, Chain A, domain 1"/>
    <property type="match status" value="2"/>
</dbReference>
<dbReference type="OrthoDB" id="289038at2759"/>
<evidence type="ECO:0000256" key="5">
    <source>
        <dbReference type="ARBA" id="ARBA00022786"/>
    </source>
</evidence>
<evidence type="ECO:0000256" key="6">
    <source>
        <dbReference type="ARBA" id="ARBA00022801"/>
    </source>
</evidence>
<feature type="domain" description="USP" evidence="8">
    <location>
        <begin position="1"/>
        <end position="149"/>
    </location>
</feature>
<dbReference type="InParanoid" id="A0A409YTU9"/>
<keyword evidence="6" id="KW-0378">Hydrolase</keyword>
<comment type="catalytic activity">
    <reaction evidence="1">
        <text>Thiol-dependent hydrolysis of ester, thioester, amide, peptide and isopeptide bonds formed by the C-terminal Gly of ubiquitin (a 76-residue protein attached to proteins as an intracellular targeting signal).</text>
        <dbReference type="EC" id="3.4.19.12"/>
    </reaction>
</comment>
<dbReference type="PROSITE" id="PS50235">
    <property type="entry name" value="USP_3"/>
    <property type="match status" value="1"/>
</dbReference>
<dbReference type="Pfam" id="PF00443">
    <property type="entry name" value="UCH"/>
    <property type="match status" value="1"/>
</dbReference>
<evidence type="ECO:0000256" key="4">
    <source>
        <dbReference type="ARBA" id="ARBA00022670"/>
    </source>
</evidence>
<dbReference type="Pfam" id="PF12436">
    <property type="entry name" value="USP7_ICP0_bdg"/>
    <property type="match status" value="1"/>
</dbReference>
<accession>A0A409YTU9</accession>
<dbReference type="EMBL" id="NHYE01000319">
    <property type="protein sequence ID" value="PPR06434.1"/>
    <property type="molecule type" value="Genomic_DNA"/>
</dbReference>
<dbReference type="Gene3D" id="3.90.70.10">
    <property type="entry name" value="Cysteine proteinases"/>
    <property type="match status" value="1"/>
</dbReference>
<dbReference type="InterPro" id="IPR001394">
    <property type="entry name" value="Peptidase_C19_UCH"/>
</dbReference>
<dbReference type="Pfam" id="PF14533">
    <property type="entry name" value="USP7_C2"/>
    <property type="match status" value="1"/>
</dbReference>
<comment type="caution">
    <text evidence="9">The sequence shown here is derived from an EMBL/GenBank/DDBJ whole genome shotgun (WGS) entry which is preliminary data.</text>
</comment>
<evidence type="ECO:0000259" key="8">
    <source>
        <dbReference type="PROSITE" id="PS50235"/>
    </source>
</evidence>
<reference evidence="9 10" key="1">
    <citation type="journal article" date="2018" name="Evol. Lett.">
        <title>Horizontal gene cluster transfer increased hallucinogenic mushroom diversity.</title>
        <authorList>
            <person name="Reynolds H.T."/>
            <person name="Vijayakumar V."/>
            <person name="Gluck-Thaler E."/>
            <person name="Korotkin H.B."/>
            <person name="Matheny P.B."/>
            <person name="Slot J.C."/>
        </authorList>
    </citation>
    <scope>NUCLEOTIDE SEQUENCE [LARGE SCALE GENOMIC DNA]</scope>
    <source>
        <strain evidence="9 10">SRW20</strain>
    </source>
</reference>
<organism evidence="9 10">
    <name type="scientific">Gymnopilus dilepis</name>
    <dbReference type="NCBI Taxonomy" id="231916"/>
    <lineage>
        <taxon>Eukaryota</taxon>
        <taxon>Fungi</taxon>
        <taxon>Dikarya</taxon>
        <taxon>Basidiomycota</taxon>
        <taxon>Agaricomycotina</taxon>
        <taxon>Agaricomycetes</taxon>
        <taxon>Agaricomycetidae</taxon>
        <taxon>Agaricales</taxon>
        <taxon>Agaricineae</taxon>
        <taxon>Hymenogastraceae</taxon>
        <taxon>Gymnopilus</taxon>
    </lineage>
</organism>
<evidence type="ECO:0000313" key="10">
    <source>
        <dbReference type="Proteomes" id="UP000284706"/>
    </source>
</evidence>
<keyword evidence="10" id="KW-1185">Reference proteome</keyword>
<evidence type="ECO:0000256" key="3">
    <source>
        <dbReference type="ARBA" id="ARBA00012759"/>
    </source>
</evidence>
<evidence type="ECO:0000256" key="1">
    <source>
        <dbReference type="ARBA" id="ARBA00000707"/>
    </source>
</evidence>
<dbReference type="AlphaFoldDB" id="A0A409YTU9"/>
<dbReference type="Proteomes" id="UP000284706">
    <property type="component" value="Unassembled WGS sequence"/>
</dbReference>
<keyword evidence="7" id="KW-0788">Thiol protease</keyword>
<dbReference type="InterPro" id="IPR028889">
    <property type="entry name" value="USP"/>
</dbReference>
<gene>
    <name evidence="9" type="ORF">CVT26_006473</name>
</gene>
<name>A0A409YTU9_9AGAR</name>
<proteinExistence type="inferred from homology"/>
<dbReference type="GO" id="GO:0016579">
    <property type="term" value="P:protein deubiquitination"/>
    <property type="evidence" value="ECO:0007669"/>
    <property type="project" value="InterPro"/>
</dbReference>
<sequence length="724" mass="82623">QTTTHFPVSRPSLTHHLLTHPSHHTLPCLWIPSQTESDTPHSFRGYTNSSSFTAELDLGDFLPTDADRSMSWIYCLYAVIAYTGDLEEGQYTAFIRTGPEKERWFKFDDNKVIPVQENNVFEDNYGGFLQLPEKKNKSSKASMLLYARKTAEQILQPLLEESIPAPLKKIMNDESIFEEGKKPARRQADRNTHMNIKVVTNRAFINYEGFDIANFDAIQWPISDLVTFRVAKDELYPDFKRRVADHFNYPPSDLRFWALIGRQNKTCRIYDQINDNSNLSDIMTDCVEGIRTEDKARGKELRLYLQVLDNSSKSDAQSEPCLIFLKHFDQTKQSLLGIGAVSVARKHKISTLCATICRLMRWNSDTTLNLYEEIKPGMIEQLKQNMTYAQGELITGDIVCFQRSLSVQDAQASKDRGLHVNAPDFYAGLAQQVVCTFVDSTNHSSKFDLVISKDDSYETMAQKVGERLLHDPMKLLFTSTQGVAGRPNLVLQRSTKQTIGNMLPSIKSNLKPVILYEKLEVNIVELEMERSIDVVWMGFCNKRLSIHSIQVKKVDNVARMKDQLGRLVASGAVTVHPNKLRVFRISLDGRKQDELSDSDFAYTIPESDSIYAEAFSDQPKYLTGEKLIDVFHFSGDLSNTHGVPFKFNAKRGEAFGQTKKRLQDRIGRNNVPDDRFVKYRFALPVAEFKQPIYLTDDDVIYTTQFVPTVLGMDHPKEHNVVMRS</sequence>
<dbReference type="InterPro" id="IPR029346">
    <property type="entry name" value="USP_C"/>
</dbReference>
<dbReference type="STRING" id="231916.A0A409YTU9"/>
<dbReference type="InterPro" id="IPR024729">
    <property type="entry name" value="USP7_ICP0-binding_dom"/>
</dbReference>
<dbReference type="InterPro" id="IPR038765">
    <property type="entry name" value="Papain-like_cys_pep_sf"/>
</dbReference>
<keyword evidence="5" id="KW-0833">Ubl conjugation pathway</keyword>
<feature type="non-terminal residue" evidence="9">
    <location>
        <position position="1"/>
    </location>
</feature>
<evidence type="ECO:0000256" key="2">
    <source>
        <dbReference type="ARBA" id="ARBA00009085"/>
    </source>
</evidence>
<evidence type="ECO:0000313" key="9">
    <source>
        <dbReference type="EMBL" id="PPR06434.1"/>
    </source>
</evidence>
<dbReference type="SUPFAM" id="SSF54001">
    <property type="entry name" value="Cysteine proteinases"/>
    <property type="match status" value="1"/>
</dbReference>
<protein>
    <recommendedName>
        <fullName evidence="3">ubiquitinyl hydrolase 1</fullName>
        <ecNumber evidence="3">3.4.19.12</ecNumber>
    </recommendedName>
</protein>
<dbReference type="GO" id="GO:0004843">
    <property type="term" value="F:cysteine-type deubiquitinase activity"/>
    <property type="evidence" value="ECO:0007669"/>
    <property type="project" value="UniProtKB-EC"/>
</dbReference>
<evidence type="ECO:0000256" key="7">
    <source>
        <dbReference type="ARBA" id="ARBA00022807"/>
    </source>
</evidence>
<comment type="similarity">
    <text evidence="2">Belongs to the peptidase C19 family.</text>
</comment>
<dbReference type="GO" id="GO:0006508">
    <property type="term" value="P:proteolysis"/>
    <property type="evidence" value="ECO:0007669"/>
    <property type="project" value="UniProtKB-KW"/>
</dbReference>
<keyword evidence="4" id="KW-0645">Protease</keyword>